<comment type="caution">
    <text evidence="2">The sequence shown here is derived from an EMBL/GenBank/DDBJ whole genome shotgun (WGS) entry which is preliminary data.</text>
</comment>
<evidence type="ECO:0000313" key="3">
    <source>
        <dbReference type="Proteomes" id="UP000438476"/>
    </source>
</evidence>
<dbReference type="AlphaFoldDB" id="A0A6I4T5X0"/>
<dbReference type="EMBL" id="WTYT01000004">
    <property type="protein sequence ID" value="MXO66247.1"/>
    <property type="molecule type" value="Genomic_DNA"/>
</dbReference>
<keyword evidence="1" id="KW-1133">Transmembrane helix</keyword>
<keyword evidence="3" id="KW-1185">Reference proteome</keyword>
<dbReference type="OrthoDB" id="7585869at2"/>
<dbReference type="RefSeq" id="WP_160736674.1">
    <property type="nucleotide sequence ID" value="NZ_WTYT01000004.1"/>
</dbReference>
<keyword evidence="1" id="KW-0812">Transmembrane</keyword>
<feature type="transmembrane region" description="Helical" evidence="1">
    <location>
        <begin position="57"/>
        <end position="75"/>
    </location>
</feature>
<keyword evidence="1" id="KW-0472">Membrane</keyword>
<accession>A0A6I4T5X0</accession>
<feature type="transmembrane region" description="Helical" evidence="1">
    <location>
        <begin position="20"/>
        <end position="45"/>
    </location>
</feature>
<dbReference type="Proteomes" id="UP000438476">
    <property type="component" value="Unassembled WGS sequence"/>
</dbReference>
<evidence type="ECO:0000313" key="2">
    <source>
        <dbReference type="EMBL" id="MXO66247.1"/>
    </source>
</evidence>
<dbReference type="InterPro" id="IPR057700">
    <property type="entry name" value="DUF7940"/>
</dbReference>
<evidence type="ECO:0000256" key="1">
    <source>
        <dbReference type="SAM" id="Phobius"/>
    </source>
</evidence>
<gene>
    <name evidence="2" type="ORF">GRI91_10810</name>
</gene>
<organism evidence="2 3">
    <name type="scientific">Altericroceibacterium endophyticum</name>
    <dbReference type="NCBI Taxonomy" id="1808508"/>
    <lineage>
        <taxon>Bacteria</taxon>
        <taxon>Pseudomonadati</taxon>
        <taxon>Pseudomonadota</taxon>
        <taxon>Alphaproteobacteria</taxon>
        <taxon>Sphingomonadales</taxon>
        <taxon>Erythrobacteraceae</taxon>
        <taxon>Altericroceibacterium</taxon>
    </lineage>
</organism>
<protein>
    <submittedName>
        <fullName evidence="2">Uncharacterized protein</fullName>
    </submittedName>
</protein>
<dbReference type="Pfam" id="PF25612">
    <property type="entry name" value="DUF7940"/>
    <property type="match status" value="1"/>
</dbReference>
<sequence length="85" mass="9779">MKIDLIEEWRDAWRYWSVKLNAIGLAIMAWVWFDPTALLYVLNLAPPALRHYVPDRIEALIGFAVFALAIISRLVKQRKVGGRNG</sequence>
<name>A0A6I4T5X0_9SPHN</name>
<reference evidence="2 3" key="1">
    <citation type="submission" date="2019-12" db="EMBL/GenBank/DDBJ databases">
        <title>Genomic-based taxomic classification of the family Erythrobacteraceae.</title>
        <authorList>
            <person name="Xu L."/>
        </authorList>
    </citation>
    <scope>NUCLEOTIDE SEQUENCE [LARGE SCALE GENOMIC DNA]</scope>
    <source>
        <strain evidence="2 3">LMG 29518</strain>
    </source>
</reference>
<proteinExistence type="predicted"/>